<dbReference type="Proteomes" id="UP000248014">
    <property type="component" value="Unassembled WGS sequence"/>
</dbReference>
<feature type="domain" description="HTH lysR-type" evidence="5">
    <location>
        <begin position="3"/>
        <end position="60"/>
    </location>
</feature>
<dbReference type="InterPro" id="IPR036388">
    <property type="entry name" value="WH-like_DNA-bd_sf"/>
</dbReference>
<evidence type="ECO:0000256" key="3">
    <source>
        <dbReference type="ARBA" id="ARBA00023125"/>
    </source>
</evidence>
<comment type="caution">
    <text evidence="6">The sequence shown here is derived from an EMBL/GenBank/DDBJ whole genome shotgun (WGS) entry which is preliminary data.</text>
</comment>
<evidence type="ECO:0000256" key="2">
    <source>
        <dbReference type="ARBA" id="ARBA00023015"/>
    </source>
</evidence>
<keyword evidence="7" id="KW-1185">Reference proteome</keyword>
<dbReference type="Gene3D" id="1.10.10.10">
    <property type="entry name" value="Winged helix-like DNA-binding domain superfamily/Winged helix DNA-binding domain"/>
    <property type="match status" value="1"/>
</dbReference>
<evidence type="ECO:0000256" key="1">
    <source>
        <dbReference type="ARBA" id="ARBA00009437"/>
    </source>
</evidence>
<evidence type="ECO:0000259" key="5">
    <source>
        <dbReference type="PROSITE" id="PS50931"/>
    </source>
</evidence>
<dbReference type="FunFam" id="1.10.10.10:FF:000001">
    <property type="entry name" value="LysR family transcriptional regulator"/>
    <property type="match status" value="1"/>
</dbReference>
<sequence length="293" mass="32591">MHLNFKHLRYFHAVAHDGNLTNAARRLNVSQSALSTQIKLLEESIGHQLFERRGRRLELTEAGRVALNYADTMFETANEMMATFAGGSGNSRRHLRVGALSTLSRNFQMRFLAPMVGRDDVHIVIRSGSLRDLVKALEAHELDVLLTNRLPFRDSGTNWVAHLVDQIPVSLIGPQKVDVSRTALRELLTTMRLVVPATDSGVRADFDLLVDRLGILPNIVAEADDMAMLRLLLRAGTGVGVVPPIVVRDEINIGSLHDIMPIPGLTESFYAMTQSRRFPHPLVDQLLEIARIA</sequence>
<keyword evidence="2" id="KW-0805">Transcription regulation</keyword>
<dbReference type="PROSITE" id="PS50931">
    <property type="entry name" value="HTH_LYSR"/>
    <property type="match status" value="1"/>
</dbReference>
<dbReference type="InterPro" id="IPR036390">
    <property type="entry name" value="WH_DNA-bd_sf"/>
</dbReference>
<accession>A0A2V3VBK1</accession>
<dbReference type="RefSeq" id="WP_341866605.1">
    <property type="nucleotide sequence ID" value="NZ_QJJM01000001.1"/>
</dbReference>
<dbReference type="PANTHER" id="PTHR30126">
    <property type="entry name" value="HTH-TYPE TRANSCRIPTIONAL REGULATOR"/>
    <property type="match status" value="1"/>
</dbReference>
<dbReference type="GO" id="GO:0003700">
    <property type="term" value="F:DNA-binding transcription factor activity"/>
    <property type="evidence" value="ECO:0007669"/>
    <property type="project" value="InterPro"/>
</dbReference>
<dbReference type="AlphaFoldDB" id="A0A2V3VBK1"/>
<dbReference type="SUPFAM" id="SSF46785">
    <property type="entry name" value="Winged helix' DNA-binding domain"/>
    <property type="match status" value="1"/>
</dbReference>
<dbReference type="Pfam" id="PF00126">
    <property type="entry name" value="HTH_1"/>
    <property type="match status" value="1"/>
</dbReference>
<evidence type="ECO:0000313" key="7">
    <source>
        <dbReference type="Proteomes" id="UP000248014"/>
    </source>
</evidence>
<dbReference type="GO" id="GO:0000976">
    <property type="term" value="F:transcription cis-regulatory region binding"/>
    <property type="evidence" value="ECO:0007669"/>
    <property type="project" value="TreeGrafter"/>
</dbReference>
<dbReference type="SUPFAM" id="SSF53850">
    <property type="entry name" value="Periplasmic binding protein-like II"/>
    <property type="match status" value="1"/>
</dbReference>
<keyword evidence="3" id="KW-0238">DNA-binding</keyword>
<reference evidence="6 7" key="1">
    <citation type="submission" date="2018-05" db="EMBL/GenBank/DDBJ databases">
        <title>Genomic Encyclopedia of Type Strains, Phase IV (KMG-IV): sequencing the most valuable type-strain genomes for metagenomic binning, comparative biology and taxonomic classification.</title>
        <authorList>
            <person name="Goeker M."/>
        </authorList>
    </citation>
    <scope>NUCLEOTIDE SEQUENCE [LARGE SCALE GENOMIC DNA]</scope>
    <source>
        <strain evidence="6 7">DSM 3183</strain>
    </source>
</reference>
<dbReference type="InterPro" id="IPR005119">
    <property type="entry name" value="LysR_subst-bd"/>
</dbReference>
<organism evidence="6 7">
    <name type="scientific">Blastomonas natatoria</name>
    <dbReference type="NCBI Taxonomy" id="34015"/>
    <lineage>
        <taxon>Bacteria</taxon>
        <taxon>Pseudomonadati</taxon>
        <taxon>Pseudomonadota</taxon>
        <taxon>Alphaproteobacteria</taxon>
        <taxon>Sphingomonadales</taxon>
        <taxon>Sphingomonadaceae</taxon>
        <taxon>Blastomonas</taxon>
    </lineage>
</organism>
<dbReference type="InterPro" id="IPR000847">
    <property type="entry name" value="LysR_HTH_N"/>
</dbReference>
<dbReference type="Pfam" id="PF03466">
    <property type="entry name" value="LysR_substrate"/>
    <property type="match status" value="1"/>
</dbReference>
<evidence type="ECO:0000313" key="6">
    <source>
        <dbReference type="EMBL" id="PXW79123.1"/>
    </source>
</evidence>
<dbReference type="PRINTS" id="PR00039">
    <property type="entry name" value="HTHLYSR"/>
</dbReference>
<dbReference type="PANTHER" id="PTHR30126:SF98">
    <property type="entry name" value="HTH-TYPE TRANSCRIPTIONAL ACTIVATOR BAUR"/>
    <property type="match status" value="1"/>
</dbReference>
<protein>
    <submittedName>
        <fullName evidence="6">LysR family transcriptional regulator</fullName>
    </submittedName>
</protein>
<dbReference type="EMBL" id="QJJM01000001">
    <property type="protein sequence ID" value="PXW79123.1"/>
    <property type="molecule type" value="Genomic_DNA"/>
</dbReference>
<keyword evidence="4" id="KW-0804">Transcription</keyword>
<dbReference type="Gene3D" id="3.40.190.10">
    <property type="entry name" value="Periplasmic binding protein-like II"/>
    <property type="match status" value="2"/>
</dbReference>
<comment type="similarity">
    <text evidence="1">Belongs to the LysR transcriptional regulatory family.</text>
</comment>
<evidence type="ECO:0000256" key="4">
    <source>
        <dbReference type="ARBA" id="ARBA00023163"/>
    </source>
</evidence>
<name>A0A2V3VBK1_9SPHN</name>
<gene>
    <name evidence="6" type="ORF">C7451_101185</name>
</gene>
<proteinExistence type="inferred from homology"/>